<feature type="region of interest" description="Disordered" evidence="3">
    <location>
        <begin position="172"/>
        <end position="206"/>
    </location>
</feature>
<evidence type="ECO:0000313" key="6">
    <source>
        <dbReference type="Proteomes" id="UP001153620"/>
    </source>
</evidence>
<sequence>MSNKGATNEINHIMDAASSNTAKSIMAEDVQTIKPVNAKQDFTKAELLKLLSYMEGELQARDIVIAVLKSEKVKNLVNIAAYGAPVEKVKLNDPHAALFRDSLALSGNVASRHTSAIAAQSERDARELCEQQLLVLSQKVDQQRQTHAKIINLLKFTRDKHLKVMQELEEEKKKNTLDVPKSTSNAEQSKLQEKLTESEVSKEQLKNEVKKLKESLEAERTEHKEIVIYLMEERKKMNMMRNEERKRSEDLAQILSEEKQRVDTIADGLEEETKKSLRLEAEMEKQSQVHDQERKMMLRNVALEEKKVKDLETEITRLRIENEALKKSAMAGGANPMSVAKVIQPTATVSSVPVSGPTTGIARSISPGQVLRQEPNSSPIATGSSNVATIIRAHSVQGGPPQPPVKKSTFGNSNVARVAPPIPPNKPVINKNANTVAANRSISFLQSGTVPGVSSAAQAIAFLINNFLNHLRVIFFVLIILEINCKGYYNELYNFTNN</sequence>
<name>A0A9N9X1B9_9DIPT</name>
<evidence type="ECO:0000256" key="3">
    <source>
        <dbReference type="SAM" id="MobiDB-lite"/>
    </source>
</evidence>
<dbReference type="InterPro" id="IPR050719">
    <property type="entry name" value="Cortactin-Actin_Reg"/>
</dbReference>
<dbReference type="PANTHER" id="PTHR23166:SF5">
    <property type="entry name" value="CTTNBP2 N-TERMINAL-LIKE PROTEIN"/>
    <property type="match status" value="1"/>
</dbReference>
<dbReference type="Proteomes" id="UP001153620">
    <property type="component" value="Chromosome 4"/>
</dbReference>
<feature type="compositionally biased region" description="Basic and acidic residues" evidence="3">
    <location>
        <begin position="190"/>
        <end position="206"/>
    </location>
</feature>
<keyword evidence="1 2" id="KW-0175">Coiled coil</keyword>
<reference evidence="5" key="2">
    <citation type="submission" date="2022-10" db="EMBL/GenBank/DDBJ databases">
        <authorList>
            <consortium name="ENA_rothamsted_submissions"/>
            <consortium name="culmorum"/>
            <person name="King R."/>
        </authorList>
    </citation>
    <scope>NUCLEOTIDE SEQUENCE</scope>
</reference>
<organism evidence="5 6">
    <name type="scientific">Chironomus riparius</name>
    <dbReference type="NCBI Taxonomy" id="315576"/>
    <lineage>
        <taxon>Eukaryota</taxon>
        <taxon>Metazoa</taxon>
        <taxon>Ecdysozoa</taxon>
        <taxon>Arthropoda</taxon>
        <taxon>Hexapoda</taxon>
        <taxon>Insecta</taxon>
        <taxon>Pterygota</taxon>
        <taxon>Neoptera</taxon>
        <taxon>Endopterygota</taxon>
        <taxon>Diptera</taxon>
        <taxon>Nematocera</taxon>
        <taxon>Chironomoidea</taxon>
        <taxon>Chironomidae</taxon>
        <taxon>Chironominae</taxon>
        <taxon>Chironomus</taxon>
    </lineage>
</organism>
<feature type="domain" description="Cortactin-binding protein-2 N-terminal" evidence="4">
    <location>
        <begin position="42"/>
        <end position="236"/>
    </location>
</feature>
<dbReference type="PANTHER" id="PTHR23166">
    <property type="entry name" value="FILAMIN/GPBP-INTERACTING PROTEIN"/>
    <property type="match status" value="1"/>
</dbReference>
<evidence type="ECO:0000256" key="1">
    <source>
        <dbReference type="ARBA" id="ARBA00023054"/>
    </source>
</evidence>
<evidence type="ECO:0000256" key="2">
    <source>
        <dbReference type="SAM" id="Coils"/>
    </source>
</evidence>
<feature type="coiled-coil region" evidence="2">
    <location>
        <begin position="252"/>
        <end position="328"/>
    </location>
</feature>
<accession>A0A9N9X1B9</accession>
<evidence type="ECO:0000313" key="5">
    <source>
        <dbReference type="EMBL" id="CAG9811923.1"/>
    </source>
</evidence>
<evidence type="ECO:0000259" key="4">
    <source>
        <dbReference type="Pfam" id="PF09727"/>
    </source>
</evidence>
<gene>
    <name evidence="5" type="ORF">CHIRRI_LOCUS14730</name>
</gene>
<protein>
    <recommendedName>
        <fullName evidence="4">Cortactin-binding protein-2 N-terminal domain-containing protein</fullName>
    </recommendedName>
</protein>
<reference evidence="5" key="1">
    <citation type="submission" date="2022-01" db="EMBL/GenBank/DDBJ databases">
        <authorList>
            <person name="King R."/>
        </authorList>
    </citation>
    <scope>NUCLEOTIDE SEQUENCE</scope>
</reference>
<dbReference type="EMBL" id="OU895880">
    <property type="protein sequence ID" value="CAG9811923.1"/>
    <property type="molecule type" value="Genomic_DNA"/>
</dbReference>
<proteinExistence type="predicted"/>
<dbReference type="Pfam" id="PF09727">
    <property type="entry name" value="CortBP2"/>
    <property type="match status" value="1"/>
</dbReference>
<keyword evidence="6" id="KW-1185">Reference proteome</keyword>
<dbReference type="AlphaFoldDB" id="A0A9N9X1B9"/>
<dbReference type="OrthoDB" id="6021133at2759"/>
<dbReference type="InterPro" id="IPR019131">
    <property type="entry name" value="Cortactin-binding_p2_N"/>
</dbReference>